<dbReference type="EMBL" id="CAUEEQ010048468">
    <property type="protein sequence ID" value="CAJ0959779.1"/>
    <property type="molecule type" value="Genomic_DNA"/>
</dbReference>
<evidence type="ECO:0000256" key="3">
    <source>
        <dbReference type="ARBA" id="ARBA00023054"/>
    </source>
</evidence>
<keyword evidence="7" id="KW-1185">Reference proteome</keyword>
<keyword evidence="4" id="KW-0539">Nucleus</keyword>
<name>A0ABN9M5U8_9NEOB</name>
<organism evidence="6 7">
    <name type="scientific">Ranitomeya imitator</name>
    <name type="common">mimic poison frog</name>
    <dbReference type="NCBI Taxonomy" id="111125"/>
    <lineage>
        <taxon>Eukaryota</taxon>
        <taxon>Metazoa</taxon>
        <taxon>Chordata</taxon>
        <taxon>Craniata</taxon>
        <taxon>Vertebrata</taxon>
        <taxon>Euteleostomi</taxon>
        <taxon>Amphibia</taxon>
        <taxon>Batrachia</taxon>
        <taxon>Anura</taxon>
        <taxon>Neobatrachia</taxon>
        <taxon>Hyloidea</taxon>
        <taxon>Dendrobatidae</taxon>
        <taxon>Dendrobatinae</taxon>
        <taxon>Ranitomeya</taxon>
    </lineage>
</organism>
<dbReference type="PANTHER" id="PTHR23337:SF7">
    <property type="entry name" value="ATPASE MORC2"/>
    <property type="match status" value="1"/>
</dbReference>
<proteinExistence type="predicted"/>
<evidence type="ECO:0000313" key="7">
    <source>
        <dbReference type="Proteomes" id="UP001176940"/>
    </source>
</evidence>
<evidence type="ECO:0000313" key="6">
    <source>
        <dbReference type="EMBL" id="CAJ0959779.1"/>
    </source>
</evidence>
<comment type="subcellular location">
    <subcellularLocation>
        <location evidence="1">Nucleus</location>
    </subcellularLocation>
</comment>
<reference evidence="6" key="1">
    <citation type="submission" date="2023-07" db="EMBL/GenBank/DDBJ databases">
        <authorList>
            <person name="Stuckert A."/>
        </authorList>
    </citation>
    <scope>NUCLEOTIDE SEQUENCE</scope>
</reference>
<keyword evidence="3" id="KW-0175">Coiled coil</keyword>
<keyword evidence="2" id="KW-0479">Metal-binding</keyword>
<evidence type="ECO:0000256" key="2">
    <source>
        <dbReference type="ARBA" id="ARBA00022723"/>
    </source>
</evidence>
<evidence type="ECO:0000256" key="1">
    <source>
        <dbReference type="ARBA" id="ARBA00004123"/>
    </source>
</evidence>
<evidence type="ECO:0000256" key="5">
    <source>
        <dbReference type="SAM" id="MobiDB-lite"/>
    </source>
</evidence>
<accession>A0ABN9M5U8</accession>
<dbReference type="Proteomes" id="UP001176940">
    <property type="component" value="Unassembled WGS sequence"/>
</dbReference>
<sequence>MEKFSIETELIYKYSPFRSHKEVMEQFSKIIGDSGTLVVIFNLKLVDSGDPELDVVSDPKDIQMAGTTPEGTKPERRSFRAYAAVLYIDPRMRIFIHGHKVQTKRLSCCLFKPRMYKYTSNRFKTRAEQEVKKAEHMSKIAEEKAREAESKARALESRLGDDLSRDSRAALRQVQNTAITARREADVKKRIKEAKQRFSL</sequence>
<protein>
    <submittedName>
        <fullName evidence="6">Uncharacterized protein</fullName>
    </submittedName>
</protein>
<evidence type="ECO:0000256" key="4">
    <source>
        <dbReference type="ARBA" id="ARBA00023242"/>
    </source>
</evidence>
<feature type="region of interest" description="Disordered" evidence="5">
    <location>
        <begin position="143"/>
        <end position="162"/>
    </location>
</feature>
<gene>
    <name evidence="6" type="ORF">RIMI_LOCUS16972328</name>
</gene>
<feature type="non-terminal residue" evidence="6">
    <location>
        <position position="200"/>
    </location>
</feature>
<comment type="caution">
    <text evidence="6">The sequence shown here is derived from an EMBL/GenBank/DDBJ whole genome shotgun (WGS) entry which is preliminary data.</text>
</comment>
<dbReference type="PANTHER" id="PTHR23337">
    <property type="entry name" value="ZINC FINGER CW-TYPE COILED-COIL DOMAIN PROTEIN 1"/>
    <property type="match status" value="1"/>
</dbReference>